<name>A0A0B8ZPH3_9SPHN</name>
<proteinExistence type="inferred from homology"/>
<protein>
    <submittedName>
        <fullName evidence="5">Levansucrase</fullName>
        <ecNumber evidence="5">2.4.1.10</ecNumber>
    </submittedName>
</protein>
<dbReference type="EMBL" id="JRVC01000005">
    <property type="protein sequence ID" value="KHS48081.1"/>
    <property type="molecule type" value="Genomic_DNA"/>
</dbReference>
<evidence type="ECO:0000256" key="1">
    <source>
        <dbReference type="ARBA" id="ARBA00006775"/>
    </source>
</evidence>
<feature type="binding site" evidence="2">
    <location>
        <position position="35"/>
    </location>
    <ligand>
        <name>substrate</name>
    </ligand>
</feature>
<dbReference type="Pfam" id="PF02435">
    <property type="entry name" value="Glyco_hydro_68"/>
    <property type="match status" value="2"/>
</dbReference>
<comment type="similarity">
    <text evidence="1 4">Belongs to the glycosyl hydrolase 68 family.</text>
</comment>
<organism evidence="5 6">
    <name type="scientific">Novosphingobium subterraneum</name>
    <dbReference type="NCBI Taxonomy" id="48936"/>
    <lineage>
        <taxon>Bacteria</taxon>
        <taxon>Pseudomonadati</taxon>
        <taxon>Pseudomonadota</taxon>
        <taxon>Alphaproteobacteria</taxon>
        <taxon>Sphingomonadales</taxon>
        <taxon>Sphingomonadaceae</taxon>
        <taxon>Novosphingobium</taxon>
    </lineage>
</organism>
<evidence type="ECO:0000256" key="4">
    <source>
        <dbReference type="RuleBase" id="RU361220"/>
    </source>
</evidence>
<dbReference type="SUPFAM" id="SSF75005">
    <property type="entry name" value="Arabinanase/levansucrase/invertase"/>
    <property type="match status" value="1"/>
</dbReference>
<evidence type="ECO:0000313" key="6">
    <source>
        <dbReference type="Proteomes" id="UP000031338"/>
    </source>
</evidence>
<dbReference type="PATRIC" id="fig|48936.3.peg.1271"/>
<dbReference type="InterPro" id="IPR023296">
    <property type="entry name" value="Glyco_hydro_beta-prop_sf"/>
</dbReference>
<dbReference type="InterPro" id="IPR003469">
    <property type="entry name" value="Glyco_hydro_68"/>
</dbReference>
<accession>A0A0B8ZPH3</accession>
<keyword evidence="5" id="KW-0328">Glycosyltransferase</keyword>
<evidence type="ECO:0000256" key="2">
    <source>
        <dbReference type="PIRSR" id="PIRSR603469-2"/>
    </source>
</evidence>
<evidence type="ECO:0000256" key="3">
    <source>
        <dbReference type="PIRSR" id="PIRSR603469-4"/>
    </source>
</evidence>
<keyword evidence="5" id="KW-0808">Transferase</keyword>
<dbReference type="Proteomes" id="UP000031338">
    <property type="component" value="Unassembled WGS sequence"/>
</dbReference>
<evidence type="ECO:0000313" key="5">
    <source>
        <dbReference type="EMBL" id="KHS48081.1"/>
    </source>
</evidence>
<dbReference type="GO" id="GO:0009758">
    <property type="term" value="P:carbohydrate utilization"/>
    <property type="evidence" value="ECO:0007669"/>
    <property type="project" value="InterPro"/>
</dbReference>
<dbReference type="CDD" id="cd08997">
    <property type="entry name" value="GH68"/>
    <property type="match status" value="1"/>
</dbReference>
<feature type="binding site" evidence="2">
    <location>
        <position position="105"/>
    </location>
    <ligand>
        <name>substrate</name>
    </ligand>
</feature>
<dbReference type="AlphaFoldDB" id="A0A0B8ZPH3"/>
<comment type="caution">
    <text evidence="5">The sequence shown here is derived from an EMBL/GenBank/DDBJ whole genome shotgun (WGS) entry which is preliminary data.</text>
</comment>
<feature type="site" description="Transition state stabilizer" evidence="3">
    <location>
        <position position="189"/>
    </location>
</feature>
<dbReference type="GO" id="GO:0050053">
    <property type="term" value="F:levansucrase activity"/>
    <property type="evidence" value="ECO:0007669"/>
    <property type="project" value="UniProtKB-EC"/>
</dbReference>
<dbReference type="STRING" id="48936.NJ75_01269"/>
<gene>
    <name evidence="5" type="ORF">NJ75_01269</name>
</gene>
<dbReference type="Gene3D" id="2.115.10.20">
    <property type="entry name" value="Glycosyl hydrolase domain, family 43"/>
    <property type="match status" value="1"/>
</dbReference>
<sequence>MWSAADLGGLALSETNSIPTLSPAPAARVDGFDLWDMWPIERADGTLPRFNGAAFWMILTAPVAADPDSRHAIARIRLASEYDGRWTLHQPVFPDGFTPGDREWSGSAVLDEEKGELTVYFTAAGRRGSSMATLEQRLFEARCRFSEADGAVILSDWSRPVESVEADGKDYMIANQITGVGGEIFGFRDPGFFRDPASGRSFLFLTGSCAKSPSRWIGVIGVAEAIGAEGSGWRLLPPVLSAAGFNNELERPHMRVVDGRYYLFWSTQRKVFAASGSSGPTGLYGAVSDGPLGPFMFLNGHGLIAANPVDAPAQEYSWWVMDDLRVIGFADFPGVADPATLTTAQLRRERFAGYPAPFFRIALDGGTSRVVV</sequence>
<reference evidence="5 6" key="1">
    <citation type="submission" date="2014-10" db="EMBL/GenBank/DDBJ databases">
        <title>Draft genome sequence of Novosphingobium subterraneum DSM 12447.</title>
        <authorList>
            <person name="Gan H.M."/>
            <person name="Gan H.Y."/>
            <person name="Savka M.A."/>
        </authorList>
    </citation>
    <scope>NUCLEOTIDE SEQUENCE [LARGE SCALE GENOMIC DNA]</scope>
    <source>
        <strain evidence="5 6">DSM 12447</strain>
    </source>
</reference>
<keyword evidence="6" id="KW-1185">Reference proteome</keyword>
<dbReference type="EC" id="2.4.1.10" evidence="5"/>